<evidence type="ECO:0000256" key="5">
    <source>
        <dbReference type="ARBA" id="ARBA00023319"/>
    </source>
</evidence>
<dbReference type="PANTHER" id="PTHR11640:SF31">
    <property type="entry name" value="IRREGULAR CHIASM C-ROUGHEST PROTEIN-RELATED"/>
    <property type="match status" value="1"/>
</dbReference>
<reference evidence="10" key="1">
    <citation type="submission" date="2017-02" db="UniProtKB">
        <authorList>
            <consortium name="WormBaseParasite"/>
        </authorList>
    </citation>
    <scope>IDENTIFICATION</scope>
</reference>
<keyword evidence="2" id="KW-0472">Membrane</keyword>
<dbReference type="GO" id="GO:0005911">
    <property type="term" value="C:cell-cell junction"/>
    <property type="evidence" value="ECO:0007669"/>
    <property type="project" value="TreeGrafter"/>
</dbReference>
<name>A0A0R3SHL1_HYMDI</name>
<keyword evidence="4" id="KW-0325">Glycoprotein</keyword>
<evidence type="ECO:0000256" key="4">
    <source>
        <dbReference type="ARBA" id="ARBA00023180"/>
    </source>
</evidence>
<reference evidence="8 9" key="2">
    <citation type="submission" date="2018-11" db="EMBL/GenBank/DDBJ databases">
        <authorList>
            <consortium name="Pathogen Informatics"/>
        </authorList>
    </citation>
    <scope>NUCLEOTIDE SEQUENCE [LARGE SCALE GENOMIC DNA]</scope>
</reference>
<evidence type="ECO:0000313" key="10">
    <source>
        <dbReference type="WBParaSite" id="HDID_0000442601-mRNA-1"/>
    </source>
</evidence>
<evidence type="ECO:0000313" key="9">
    <source>
        <dbReference type="Proteomes" id="UP000274504"/>
    </source>
</evidence>
<protein>
    <submittedName>
        <fullName evidence="10">Ig-like domain-containing protein</fullName>
    </submittedName>
</protein>
<dbReference type="WBParaSite" id="HDID_0000442601-mRNA-1">
    <property type="protein sequence ID" value="HDID_0000442601-mRNA-1"/>
    <property type="gene ID" value="HDID_0000442601"/>
</dbReference>
<keyword evidence="3" id="KW-1015">Disulfide bond</keyword>
<dbReference type="PROSITE" id="PS50835">
    <property type="entry name" value="IG_LIKE"/>
    <property type="match status" value="1"/>
</dbReference>
<dbReference type="OrthoDB" id="10015491at2759"/>
<dbReference type="Proteomes" id="UP000274504">
    <property type="component" value="Unassembled WGS sequence"/>
</dbReference>
<comment type="subcellular location">
    <subcellularLocation>
        <location evidence="1">Membrane</location>
        <topology evidence="1">Single-pass type I membrane protein</topology>
    </subcellularLocation>
</comment>
<evidence type="ECO:0000259" key="7">
    <source>
        <dbReference type="PROSITE" id="PS50835"/>
    </source>
</evidence>
<organism evidence="10">
    <name type="scientific">Hymenolepis diminuta</name>
    <name type="common">Rat tapeworm</name>
    <dbReference type="NCBI Taxonomy" id="6216"/>
    <lineage>
        <taxon>Eukaryota</taxon>
        <taxon>Metazoa</taxon>
        <taxon>Spiralia</taxon>
        <taxon>Lophotrochozoa</taxon>
        <taxon>Platyhelminthes</taxon>
        <taxon>Cestoda</taxon>
        <taxon>Eucestoda</taxon>
        <taxon>Cyclophyllidea</taxon>
        <taxon>Hymenolepididae</taxon>
        <taxon>Hymenolepis</taxon>
    </lineage>
</organism>
<dbReference type="InterPro" id="IPR003599">
    <property type="entry name" value="Ig_sub"/>
</dbReference>
<proteinExistence type="predicted"/>
<accession>A0A0R3SHL1</accession>
<dbReference type="GO" id="GO:0005886">
    <property type="term" value="C:plasma membrane"/>
    <property type="evidence" value="ECO:0007669"/>
    <property type="project" value="TreeGrafter"/>
</dbReference>
<evidence type="ECO:0000256" key="3">
    <source>
        <dbReference type="ARBA" id="ARBA00023157"/>
    </source>
</evidence>
<gene>
    <name evidence="8" type="ORF">HDID_LOCUS4424</name>
</gene>
<dbReference type="SUPFAM" id="SSF48726">
    <property type="entry name" value="Immunoglobulin"/>
    <property type="match status" value="1"/>
</dbReference>
<dbReference type="GO" id="GO:0050839">
    <property type="term" value="F:cell adhesion molecule binding"/>
    <property type="evidence" value="ECO:0007669"/>
    <property type="project" value="TreeGrafter"/>
</dbReference>
<feature type="domain" description="Ig-like" evidence="7">
    <location>
        <begin position="219"/>
        <end position="374"/>
    </location>
</feature>
<dbReference type="InterPro" id="IPR013783">
    <property type="entry name" value="Ig-like_fold"/>
</dbReference>
<feature type="compositionally biased region" description="Polar residues" evidence="6">
    <location>
        <begin position="177"/>
        <end position="187"/>
    </location>
</feature>
<evidence type="ECO:0000256" key="2">
    <source>
        <dbReference type="ARBA" id="ARBA00023136"/>
    </source>
</evidence>
<dbReference type="GO" id="GO:0098609">
    <property type="term" value="P:cell-cell adhesion"/>
    <property type="evidence" value="ECO:0007669"/>
    <property type="project" value="TreeGrafter"/>
</dbReference>
<dbReference type="SMART" id="SM00409">
    <property type="entry name" value="IG"/>
    <property type="match status" value="2"/>
</dbReference>
<dbReference type="InterPro" id="IPR051275">
    <property type="entry name" value="Cell_adhesion_signaling"/>
</dbReference>
<dbReference type="AlphaFoldDB" id="A0A0R3SHL1"/>
<dbReference type="InterPro" id="IPR036179">
    <property type="entry name" value="Ig-like_dom_sf"/>
</dbReference>
<sequence length="423" mass="47140">MLLFINVIGGEQISELSTEVLQLQGPRNTSVEKSATAQLRCRLLTAKTVKDKSKYHSSSSSVPSSSLRFVPWRISGNQRVSVQWIIDGFGFTNDSILESYGGRYAMSGPLSDGIFDLFVHKVRNSDQTSFSCQVTIQTFQLMQPPRVKTLTSSTIFITIYSPPDRLLLRQIPLASTPKSFQDGSTKLSPDRIQSDNPSQSDSHTFPNFDGPASSKLSRPPISHKIHNSDSSMELNFSSNSDEVWALEGNEVSLECVASPSSPVSRLMWILSPVAEFEADLSLPPTFDFESFSEQSRTSHYDREYPTWRYVFSSREDNGLGYKVDDKEIADATSGLIVGSSTLTLRMDQSLSGRRLECLVQNAASFGKSVMPKVATTLQVLYINKMSITKNVSNDQMIGGSYRENKTVRFHCRANSNPKELRYL</sequence>
<feature type="compositionally biased region" description="Polar residues" evidence="6">
    <location>
        <begin position="194"/>
        <end position="205"/>
    </location>
</feature>
<dbReference type="PANTHER" id="PTHR11640">
    <property type="entry name" value="NEPHRIN"/>
    <property type="match status" value="1"/>
</dbReference>
<dbReference type="EMBL" id="UYSG01001687">
    <property type="protein sequence ID" value="VDL49084.1"/>
    <property type="molecule type" value="Genomic_DNA"/>
</dbReference>
<dbReference type="InterPro" id="IPR007110">
    <property type="entry name" value="Ig-like_dom"/>
</dbReference>
<evidence type="ECO:0000256" key="6">
    <source>
        <dbReference type="SAM" id="MobiDB-lite"/>
    </source>
</evidence>
<dbReference type="Gene3D" id="2.60.40.10">
    <property type="entry name" value="Immunoglobulins"/>
    <property type="match status" value="2"/>
</dbReference>
<evidence type="ECO:0000313" key="8">
    <source>
        <dbReference type="EMBL" id="VDL49084.1"/>
    </source>
</evidence>
<keyword evidence="5" id="KW-0393">Immunoglobulin domain</keyword>
<evidence type="ECO:0000256" key="1">
    <source>
        <dbReference type="ARBA" id="ARBA00004479"/>
    </source>
</evidence>
<feature type="region of interest" description="Disordered" evidence="6">
    <location>
        <begin position="177"/>
        <end position="234"/>
    </location>
</feature>